<dbReference type="InterPro" id="IPR010923">
    <property type="entry name" value="T(6)A37_SUA5"/>
</dbReference>
<dbReference type="Proteomes" id="UP001209570">
    <property type="component" value="Unassembled WGS sequence"/>
</dbReference>
<dbReference type="InterPro" id="IPR006070">
    <property type="entry name" value="Sua5-like_dom"/>
</dbReference>
<feature type="binding site" evidence="14">
    <location>
        <position position="67"/>
    </location>
    <ligand>
        <name>L-threonine</name>
        <dbReference type="ChEBI" id="CHEBI:57926"/>
    </ligand>
</feature>
<keyword evidence="7 13" id="KW-0819">tRNA processing</keyword>
<comment type="caution">
    <text evidence="16">The sequence shown here is derived from an EMBL/GenBank/DDBJ whole genome shotgun (WGS) entry which is preliminary data.</text>
</comment>
<organism evidence="16 17">
    <name type="scientific">Pythium insidiosum</name>
    <name type="common">Pythiosis disease agent</name>
    <dbReference type="NCBI Taxonomy" id="114742"/>
    <lineage>
        <taxon>Eukaryota</taxon>
        <taxon>Sar</taxon>
        <taxon>Stramenopiles</taxon>
        <taxon>Oomycota</taxon>
        <taxon>Peronosporomycetes</taxon>
        <taxon>Pythiales</taxon>
        <taxon>Pythiaceae</taxon>
        <taxon>Pythium</taxon>
    </lineage>
</organism>
<comment type="subcellular location">
    <subcellularLocation>
        <location evidence="1 13">Cytoplasm</location>
    </subcellularLocation>
</comment>
<evidence type="ECO:0000256" key="10">
    <source>
        <dbReference type="ARBA" id="ARBA00022840"/>
    </source>
</evidence>
<keyword evidence="9 13" id="KW-0547">Nucleotide-binding</keyword>
<dbReference type="EMBL" id="JAKCXM010000304">
    <property type="protein sequence ID" value="KAJ0396249.1"/>
    <property type="molecule type" value="Genomic_DNA"/>
</dbReference>
<keyword evidence="17" id="KW-1185">Reference proteome</keyword>
<feature type="binding site" evidence="14">
    <location>
        <position position="146"/>
    </location>
    <ligand>
        <name>ATP</name>
        <dbReference type="ChEBI" id="CHEBI:30616"/>
    </ligand>
</feature>
<dbReference type="GO" id="GO:0061710">
    <property type="term" value="F:L-threonylcarbamoyladenylate synthase"/>
    <property type="evidence" value="ECO:0007669"/>
    <property type="project" value="UniProtKB-EC"/>
</dbReference>
<evidence type="ECO:0000256" key="7">
    <source>
        <dbReference type="ARBA" id="ARBA00022694"/>
    </source>
</evidence>
<feature type="binding site" evidence="14">
    <location>
        <position position="144"/>
    </location>
    <ligand>
        <name>ATP</name>
        <dbReference type="ChEBI" id="CHEBI:30616"/>
    </ligand>
</feature>
<dbReference type="EC" id="2.7.7.87" evidence="3 13"/>
<evidence type="ECO:0000256" key="2">
    <source>
        <dbReference type="ARBA" id="ARBA00007663"/>
    </source>
</evidence>
<dbReference type="Pfam" id="PF01300">
    <property type="entry name" value="Sua5_yciO_yrdC"/>
    <property type="match status" value="1"/>
</dbReference>
<evidence type="ECO:0000313" key="17">
    <source>
        <dbReference type="Proteomes" id="UP001209570"/>
    </source>
</evidence>
<dbReference type="InterPro" id="IPR005145">
    <property type="entry name" value="Sua5_C"/>
</dbReference>
<evidence type="ECO:0000256" key="5">
    <source>
        <dbReference type="ARBA" id="ARBA00022490"/>
    </source>
</evidence>
<comment type="function">
    <text evidence="13">Required for the formation of a threonylcarbamoyl group on adenosine at position 37 (t(6)A37) in tRNAs that read codons beginning with adenine.</text>
</comment>
<name>A0AAD5LCC1_PYTIN</name>
<dbReference type="Gene3D" id="3.40.50.11030">
    <property type="entry name" value="Threonylcarbamoyl-AMP synthase, C-terminal domain"/>
    <property type="match status" value="1"/>
</dbReference>
<dbReference type="InterPro" id="IPR017945">
    <property type="entry name" value="DHBP_synth_RibB-like_a/b_dom"/>
</dbReference>
<feature type="binding site" evidence="14">
    <location>
        <position position="124"/>
    </location>
    <ligand>
        <name>L-threonine</name>
        <dbReference type="ChEBI" id="CHEBI:57926"/>
    </ligand>
</feature>
<dbReference type="PANTHER" id="PTHR17490">
    <property type="entry name" value="SUA5"/>
    <property type="match status" value="1"/>
</dbReference>
<dbReference type="GO" id="GO:0005524">
    <property type="term" value="F:ATP binding"/>
    <property type="evidence" value="ECO:0007669"/>
    <property type="project" value="UniProtKB-UniRule"/>
</dbReference>
<feature type="binding site" evidence="14">
    <location>
        <position position="35"/>
    </location>
    <ligand>
        <name>L-threonine</name>
        <dbReference type="ChEBI" id="CHEBI:57926"/>
    </ligand>
</feature>
<dbReference type="Pfam" id="PF03481">
    <property type="entry name" value="Sua5_C"/>
    <property type="match status" value="1"/>
</dbReference>
<feature type="binding site" evidence="14">
    <location>
        <position position="188"/>
    </location>
    <ligand>
        <name>L-threonine</name>
        <dbReference type="ChEBI" id="CHEBI:57926"/>
    </ligand>
</feature>
<keyword evidence="5 13" id="KW-0963">Cytoplasm</keyword>
<dbReference type="GO" id="GO:0008033">
    <property type="term" value="P:tRNA processing"/>
    <property type="evidence" value="ECO:0007669"/>
    <property type="project" value="UniProtKB-KW"/>
</dbReference>
<dbReference type="GO" id="GO:0005737">
    <property type="term" value="C:cytoplasm"/>
    <property type="evidence" value="ECO:0007669"/>
    <property type="project" value="UniProtKB-SubCell"/>
</dbReference>
<dbReference type="Gene3D" id="3.90.870.10">
    <property type="entry name" value="DHBP synthase"/>
    <property type="match status" value="1"/>
</dbReference>
<dbReference type="SUPFAM" id="SSF55821">
    <property type="entry name" value="YrdC/RibB"/>
    <property type="match status" value="1"/>
</dbReference>
<dbReference type="PIRSF" id="PIRSF004930">
    <property type="entry name" value="Tln_factor_SUA5"/>
    <property type="match status" value="1"/>
</dbReference>
<dbReference type="GO" id="GO:0000049">
    <property type="term" value="F:tRNA binding"/>
    <property type="evidence" value="ECO:0007669"/>
    <property type="project" value="TreeGrafter"/>
</dbReference>
<proteinExistence type="inferred from homology"/>
<evidence type="ECO:0000256" key="6">
    <source>
        <dbReference type="ARBA" id="ARBA00022679"/>
    </source>
</evidence>
<evidence type="ECO:0000256" key="9">
    <source>
        <dbReference type="ARBA" id="ARBA00022741"/>
    </source>
</evidence>
<accession>A0AAD5LCC1</accession>
<protein>
    <recommendedName>
        <fullName evidence="4 13">Threonylcarbamoyl-AMP synthase</fullName>
        <shortName evidence="13">TC-AMP synthase</shortName>
        <ecNumber evidence="3 13">2.7.7.87</ecNumber>
    </recommendedName>
    <alternativeName>
        <fullName evidence="11 13">L-threonylcarbamoyladenylate synthase</fullName>
    </alternativeName>
</protein>
<dbReference type="InterPro" id="IPR038385">
    <property type="entry name" value="Sua5/YwlC_C"/>
</dbReference>
<dbReference type="FunFam" id="3.90.870.10:FF:000009">
    <property type="entry name" value="Threonylcarbamoyl-AMP synthase, putative"/>
    <property type="match status" value="1"/>
</dbReference>
<keyword evidence="8 13" id="KW-0548">Nucleotidyltransferase</keyword>
<dbReference type="GO" id="GO:0003725">
    <property type="term" value="F:double-stranded RNA binding"/>
    <property type="evidence" value="ECO:0007669"/>
    <property type="project" value="UniProtKB-UniRule"/>
</dbReference>
<dbReference type="GO" id="GO:0006450">
    <property type="term" value="P:regulation of translational fidelity"/>
    <property type="evidence" value="ECO:0007669"/>
    <property type="project" value="TreeGrafter"/>
</dbReference>
<gene>
    <name evidence="16" type="ORF">P43SY_003272</name>
</gene>
<comment type="similarity">
    <text evidence="2 13">Belongs to the SUA5 family.</text>
</comment>
<keyword evidence="10 13" id="KW-0067">ATP-binding</keyword>
<evidence type="ECO:0000313" key="16">
    <source>
        <dbReference type="EMBL" id="KAJ0396249.1"/>
    </source>
</evidence>
<dbReference type="InterPro" id="IPR050156">
    <property type="entry name" value="TC-AMP_synthase_SUA5"/>
</dbReference>
<dbReference type="PROSITE" id="PS51163">
    <property type="entry name" value="YRDC"/>
    <property type="match status" value="1"/>
</dbReference>
<evidence type="ECO:0000256" key="14">
    <source>
        <dbReference type="PIRSR" id="PIRSR004930-1"/>
    </source>
</evidence>
<feature type="domain" description="YrdC-like" evidence="15">
    <location>
        <begin position="13"/>
        <end position="208"/>
    </location>
</feature>
<sequence length="367" mass="39578">MSSPSARLVKPDAEGYAYAGEELRAGRLIAFPTETVYGLGANALNPDAVLSIFEAKGRPLTDPLIVHVPTMTEALELVDLTPKGRLVFECLGQAFWPGPLTLIAKAVPALPLTVSAHTGFVGIRCPAHPVAQALLREAHVPVAAPSANRFGHVSPTSAQHVMDDLGACGHLGVIDDAGLSTCEVGIESTVVKIVPEENKLVVFRRGGVSEAALKEVLQEHAERLGGVYAIETIKREVKHDSNEAQQAPGQLLTHYAPDVDTYLFQEDAQHAFDVATDSTLANWVVIDFGGRLAALKDRVRAYNDLSPSGDVMEASQHVFDFLRWAENVAGVERVVITDVSKIDHEHAPALHDRMFRAASGKIRSLRM</sequence>
<evidence type="ECO:0000259" key="15">
    <source>
        <dbReference type="PROSITE" id="PS51163"/>
    </source>
</evidence>
<dbReference type="PANTHER" id="PTHR17490:SF16">
    <property type="entry name" value="THREONYLCARBAMOYL-AMP SYNTHASE"/>
    <property type="match status" value="1"/>
</dbReference>
<feature type="binding site" evidence="14">
    <location>
        <position position="255"/>
    </location>
    <ligand>
        <name>ATP</name>
        <dbReference type="ChEBI" id="CHEBI:30616"/>
    </ligand>
</feature>
<evidence type="ECO:0000256" key="11">
    <source>
        <dbReference type="ARBA" id="ARBA00029774"/>
    </source>
</evidence>
<reference evidence="16" key="1">
    <citation type="submission" date="2021-12" db="EMBL/GenBank/DDBJ databases">
        <title>Prjna785345.</title>
        <authorList>
            <person name="Rujirawat T."/>
            <person name="Krajaejun T."/>
        </authorList>
    </citation>
    <scope>NUCLEOTIDE SEQUENCE</scope>
    <source>
        <strain evidence="16">Pi057C3</strain>
    </source>
</reference>
<feature type="binding site" evidence="14">
    <location>
        <position position="58"/>
    </location>
    <ligand>
        <name>ATP</name>
        <dbReference type="ChEBI" id="CHEBI:30616"/>
    </ligand>
</feature>
<keyword evidence="6 13" id="KW-0808">Transferase</keyword>
<feature type="binding site" evidence="14">
    <location>
        <position position="204"/>
    </location>
    <ligand>
        <name>ATP</name>
        <dbReference type="ChEBI" id="CHEBI:30616"/>
    </ligand>
</feature>
<evidence type="ECO:0000256" key="1">
    <source>
        <dbReference type="ARBA" id="ARBA00004496"/>
    </source>
</evidence>
<evidence type="ECO:0000256" key="13">
    <source>
        <dbReference type="PIRNR" id="PIRNR004930"/>
    </source>
</evidence>
<evidence type="ECO:0000256" key="12">
    <source>
        <dbReference type="ARBA" id="ARBA00048366"/>
    </source>
</evidence>
<dbReference type="AlphaFoldDB" id="A0AAD5LCC1"/>
<comment type="catalytic activity">
    <reaction evidence="12 13">
        <text>L-threonine + hydrogencarbonate + ATP = L-threonylcarbamoyladenylate + diphosphate + H2O</text>
        <dbReference type="Rhea" id="RHEA:36407"/>
        <dbReference type="ChEBI" id="CHEBI:15377"/>
        <dbReference type="ChEBI" id="CHEBI:17544"/>
        <dbReference type="ChEBI" id="CHEBI:30616"/>
        <dbReference type="ChEBI" id="CHEBI:33019"/>
        <dbReference type="ChEBI" id="CHEBI:57926"/>
        <dbReference type="ChEBI" id="CHEBI:73682"/>
        <dbReference type="EC" id="2.7.7.87"/>
    </reaction>
</comment>
<evidence type="ECO:0000256" key="4">
    <source>
        <dbReference type="ARBA" id="ARBA00015492"/>
    </source>
</evidence>
<feature type="binding site" evidence="14">
    <location>
        <position position="154"/>
    </location>
    <ligand>
        <name>ATP</name>
        <dbReference type="ChEBI" id="CHEBI:30616"/>
    </ligand>
</feature>
<evidence type="ECO:0000256" key="3">
    <source>
        <dbReference type="ARBA" id="ARBA00012584"/>
    </source>
</evidence>
<evidence type="ECO:0000256" key="8">
    <source>
        <dbReference type="ARBA" id="ARBA00022695"/>
    </source>
</evidence>
<dbReference type="NCBIfam" id="TIGR00057">
    <property type="entry name" value="L-threonylcarbamoyladenylate synthase"/>
    <property type="match status" value="1"/>
</dbReference>